<dbReference type="GO" id="GO:0009307">
    <property type="term" value="P:DNA restriction-modification system"/>
    <property type="evidence" value="ECO:0007669"/>
    <property type="project" value="UniProtKB-KW"/>
</dbReference>
<evidence type="ECO:0000256" key="7">
    <source>
        <dbReference type="RuleBase" id="RU000416"/>
    </source>
</evidence>
<dbReference type="EC" id="2.1.1.37" evidence="8"/>
<dbReference type="EMBL" id="ANFM02000010">
    <property type="protein sequence ID" value="EOD80724.1"/>
    <property type="molecule type" value="Genomic_DNA"/>
</dbReference>
<evidence type="ECO:0000256" key="8">
    <source>
        <dbReference type="RuleBase" id="RU000417"/>
    </source>
</evidence>
<evidence type="ECO:0000256" key="6">
    <source>
        <dbReference type="PROSITE-ProRule" id="PRU01016"/>
    </source>
</evidence>
<comment type="similarity">
    <text evidence="6 7">Belongs to the class I-like SAM-binding methyltransferase superfamily. C5-methyltransferase family.</text>
</comment>
<evidence type="ECO:0000256" key="2">
    <source>
        <dbReference type="ARBA" id="ARBA00022679"/>
    </source>
</evidence>
<dbReference type="AlphaFoldDB" id="R1GXD8"/>
<feature type="active site" evidence="6">
    <location>
        <position position="134"/>
    </location>
</feature>
<comment type="catalytic activity">
    <reaction evidence="5 8">
        <text>a 2'-deoxycytidine in DNA + S-adenosyl-L-methionine = a 5-methyl-2'-deoxycytidine in DNA + S-adenosyl-L-homocysteine + H(+)</text>
        <dbReference type="Rhea" id="RHEA:13681"/>
        <dbReference type="Rhea" id="RHEA-COMP:11369"/>
        <dbReference type="Rhea" id="RHEA-COMP:11370"/>
        <dbReference type="ChEBI" id="CHEBI:15378"/>
        <dbReference type="ChEBI" id="CHEBI:57856"/>
        <dbReference type="ChEBI" id="CHEBI:59789"/>
        <dbReference type="ChEBI" id="CHEBI:85452"/>
        <dbReference type="ChEBI" id="CHEBI:85454"/>
        <dbReference type="EC" id="2.1.1.37"/>
    </reaction>
</comment>
<dbReference type="InterPro" id="IPR001525">
    <property type="entry name" value="C5_MeTfrase"/>
</dbReference>
<evidence type="ECO:0000256" key="4">
    <source>
        <dbReference type="ARBA" id="ARBA00022747"/>
    </source>
</evidence>
<dbReference type="GO" id="GO:0044027">
    <property type="term" value="P:negative regulation of gene expression via chromosomal CpG island methylation"/>
    <property type="evidence" value="ECO:0007669"/>
    <property type="project" value="TreeGrafter"/>
</dbReference>
<dbReference type="Proteomes" id="UP000011223">
    <property type="component" value="Unassembled WGS sequence"/>
</dbReference>
<dbReference type="GO" id="GO:0032259">
    <property type="term" value="P:methylation"/>
    <property type="evidence" value="ECO:0007669"/>
    <property type="project" value="UniProtKB-KW"/>
</dbReference>
<reference evidence="9 10" key="1">
    <citation type="journal article" date="2014" name="PLoS ONE">
        <title>Grimontia indica AK16(T), sp. nov., Isolated from a Seawater Sample Reports the Presence of Pathogenic Genes Similar to Vibrio Genus.</title>
        <authorList>
            <person name="Singh A."/>
            <person name="Vaidya B."/>
            <person name="Khatri I."/>
            <person name="Srinivas T.N."/>
            <person name="Subramanian S."/>
            <person name="Korpole S."/>
            <person name="Pinnaka A.K."/>
        </authorList>
    </citation>
    <scope>NUCLEOTIDE SEQUENCE [LARGE SCALE GENOMIC DNA]</scope>
    <source>
        <strain evidence="9 10">AK16</strain>
    </source>
</reference>
<dbReference type="Gene3D" id="3.40.50.150">
    <property type="entry name" value="Vaccinia Virus protein VP39"/>
    <property type="match status" value="1"/>
</dbReference>
<keyword evidence="3 6" id="KW-0949">S-adenosyl-L-methionine</keyword>
<keyword evidence="10" id="KW-1185">Reference proteome</keyword>
<dbReference type="InterPro" id="IPR018117">
    <property type="entry name" value="C5_DNA_meth_AS"/>
</dbReference>
<organism evidence="9 10">
    <name type="scientific">Grimontia indica</name>
    <dbReference type="NCBI Taxonomy" id="1056512"/>
    <lineage>
        <taxon>Bacteria</taxon>
        <taxon>Pseudomonadati</taxon>
        <taxon>Pseudomonadota</taxon>
        <taxon>Gammaproteobacteria</taxon>
        <taxon>Vibrionales</taxon>
        <taxon>Vibrionaceae</taxon>
        <taxon>Grimontia</taxon>
    </lineage>
</organism>
<dbReference type="PROSITE" id="PS00094">
    <property type="entry name" value="C5_MTASE_1"/>
    <property type="match status" value="1"/>
</dbReference>
<dbReference type="NCBIfam" id="TIGR00675">
    <property type="entry name" value="dcm"/>
    <property type="match status" value="1"/>
</dbReference>
<dbReference type="RefSeq" id="WP_002536900.1">
    <property type="nucleotide sequence ID" value="NZ_ANFM02000010.1"/>
</dbReference>
<keyword evidence="4" id="KW-0680">Restriction system</keyword>
<evidence type="ECO:0000256" key="5">
    <source>
        <dbReference type="ARBA" id="ARBA00047422"/>
    </source>
</evidence>
<accession>R1GXD8</accession>
<sequence>MKTGEILVIDLFAGPGGLGEGVSSVRDENGIAPFKIGMSVEKEASAHKTLTTRAFYRKLCDTEDGLQSYSAYLSGDLTRDELFERFPQQAEEAQKETLFGPHALGDDNKLIHERILDLITNHHGPKVVIGGPPCQAYSLAGRSRNAGIKDYKAKKDQRHFLYKEYLKVISIAKPDVFVMENVRGILSAKIDDEVMFPRILKDLRSPGRVTKIATPRYKIFSLVVDTENANDPHYCDPSDFLIKAEKYGVPQARHRVILLGVRADVKGVPGTLTQSGEQTTVEQVLADLPKLRSGFSKRKDDTKDWEKLVSKNGTLAKRLLRKQFDDANELDLKPFKMLQRSASHPISHPKKMPNHLIKWYRNNAPACVLNHETRGHMEGDLLRYAFSAGYTKLSGGTSPKAKDFPSDLAPAHENWSSGSHADRFRTQAANKCATTVTSHISKDGHYFIHYDPKQCRSLTVREAARLQTFPDNYKFEGNRTQQYVQVGNAVPPYLAQQIGKIVMELLGKSHSGCE</sequence>
<dbReference type="SUPFAM" id="SSF53335">
    <property type="entry name" value="S-adenosyl-L-methionine-dependent methyltransferases"/>
    <property type="match status" value="1"/>
</dbReference>
<dbReference type="InterPro" id="IPR050390">
    <property type="entry name" value="C5-Methyltransferase"/>
</dbReference>
<evidence type="ECO:0000313" key="9">
    <source>
        <dbReference type="EMBL" id="EOD80724.1"/>
    </source>
</evidence>
<dbReference type="GO" id="GO:0003886">
    <property type="term" value="F:DNA (cytosine-5-)-methyltransferase activity"/>
    <property type="evidence" value="ECO:0007669"/>
    <property type="project" value="UniProtKB-EC"/>
</dbReference>
<evidence type="ECO:0000256" key="3">
    <source>
        <dbReference type="ARBA" id="ARBA00022691"/>
    </source>
</evidence>
<dbReference type="Pfam" id="PF00145">
    <property type="entry name" value="DNA_methylase"/>
    <property type="match status" value="1"/>
</dbReference>
<proteinExistence type="inferred from homology"/>
<comment type="caution">
    <text evidence="9">The sequence shown here is derived from an EMBL/GenBank/DDBJ whole genome shotgun (WGS) entry which is preliminary data.</text>
</comment>
<dbReference type="Gene3D" id="3.90.120.10">
    <property type="entry name" value="DNA Methylase, subunit A, domain 2"/>
    <property type="match status" value="1"/>
</dbReference>
<protein>
    <recommendedName>
        <fullName evidence="8">Cytosine-specific methyltransferase</fullName>
        <ecNumber evidence="8">2.1.1.37</ecNumber>
    </recommendedName>
</protein>
<dbReference type="eggNOG" id="COG0270">
    <property type="taxonomic scope" value="Bacteria"/>
</dbReference>
<evidence type="ECO:0000256" key="1">
    <source>
        <dbReference type="ARBA" id="ARBA00022603"/>
    </source>
</evidence>
<dbReference type="PROSITE" id="PS51679">
    <property type="entry name" value="SAM_MT_C5"/>
    <property type="match status" value="1"/>
</dbReference>
<name>R1GXD8_9GAMM</name>
<evidence type="ECO:0000313" key="10">
    <source>
        <dbReference type="Proteomes" id="UP000011223"/>
    </source>
</evidence>
<keyword evidence="1 6" id="KW-0489">Methyltransferase</keyword>
<dbReference type="PANTHER" id="PTHR10629">
    <property type="entry name" value="CYTOSINE-SPECIFIC METHYLTRANSFERASE"/>
    <property type="match status" value="1"/>
</dbReference>
<keyword evidence="2 6" id="KW-0808">Transferase</keyword>
<dbReference type="GO" id="GO:0003677">
    <property type="term" value="F:DNA binding"/>
    <property type="evidence" value="ECO:0007669"/>
    <property type="project" value="TreeGrafter"/>
</dbReference>
<gene>
    <name evidence="9" type="ORF">D515_00141</name>
</gene>
<dbReference type="PANTHER" id="PTHR10629:SF52">
    <property type="entry name" value="DNA (CYTOSINE-5)-METHYLTRANSFERASE 1"/>
    <property type="match status" value="1"/>
</dbReference>
<dbReference type="PRINTS" id="PR00105">
    <property type="entry name" value="C5METTRFRASE"/>
</dbReference>
<dbReference type="InterPro" id="IPR029063">
    <property type="entry name" value="SAM-dependent_MTases_sf"/>
</dbReference>